<dbReference type="InterPro" id="IPR050663">
    <property type="entry name" value="Ankyrin-SOCS_Box"/>
</dbReference>
<dbReference type="OrthoDB" id="194358at2759"/>
<dbReference type="GO" id="GO:0005634">
    <property type="term" value="C:nucleus"/>
    <property type="evidence" value="ECO:0007669"/>
    <property type="project" value="TreeGrafter"/>
</dbReference>
<dbReference type="PRINTS" id="PR01415">
    <property type="entry name" value="ANKYRIN"/>
</dbReference>
<feature type="repeat" description="ANK" evidence="3">
    <location>
        <begin position="7"/>
        <end position="39"/>
    </location>
</feature>
<keyword evidence="2 3" id="KW-0040">ANK repeat</keyword>
<dbReference type="SUPFAM" id="SSF48403">
    <property type="entry name" value="Ankyrin repeat"/>
    <property type="match status" value="1"/>
</dbReference>
<organism evidence="4 5">
    <name type="scientific">Anaeromyces robustus</name>
    <dbReference type="NCBI Taxonomy" id="1754192"/>
    <lineage>
        <taxon>Eukaryota</taxon>
        <taxon>Fungi</taxon>
        <taxon>Fungi incertae sedis</taxon>
        <taxon>Chytridiomycota</taxon>
        <taxon>Chytridiomycota incertae sedis</taxon>
        <taxon>Neocallimastigomycetes</taxon>
        <taxon>Neocallimastigales</taxon>
        <taxon>Neocallimastigaceae</taxon>
        <taxon>Anaeromyces</taxon>
    </lineage>
</organism>
<dbReference type="Proteomes" id="UP000193944">
    <property type="component" value="Unassembled WGS sequence"/>
</dbReference>
<protein>
    <submittedName>
        <fullName evidence="4">Ankyrin</fullName>
    </submittedName>
</protein>
<dbReference type="Pfam" id="PF00023">
    <property type="entry name" value="Ank"/>
    <property type="match status" value="1"/>
</dbReference>
<dbReference type="InterPro" id="IPR036770">
    <property type="entry name" value="Ankyrin_rpt-contain_sf"/>
</dbReference>
<dbReference type="PROSITE" id="PS50088">
    <property type="entry name" value="ANK_REPEAT"/>
    <property type="match status" value="2"/>
</dbReference>
<feature type="repeat" description="ANK" evidence="3">
    <location>
        <begin position="40"/>
        <end position="72"/>
    </location>
</feature>
<dbReference type="SMART" id="SM00248">
    <property type="entry name" value="ANK"/>
    <property type="match status" value="3"/>
</dbReference>
<dbReference type="PROSITE" id="PS50297">
    <property type="entry name" value="ANK_REP_REGION"/>
    <property type="match status" value="2"/>
</dbReference>
<evidence type="ECO:0000256" key="1">
    <source>
        <dbReference type="ARBA" id="ARBA00022737"/>
    </source>
</evidence>
<comment type="caution">
    <text evidence="4">The sequence shown here is derived from an EMBL/GenBank/DDBJ whole genome shotgun (WGS) entry which is preliminary data.</text>
</comment>
<name>A0A1Y1X048_9FUNG</name>
<dbReference type="AlphaFoldDB" id="A0A1Y1X048"/>
<evidence type="ECO:0000313" key="5">
    <source>
        <dbReference type="Proteomes" id="UP000193944"/>
    </source>
</evidence>
<evidence type="ECO:0000256" key="2">
    <source>
        <dbReference type="ARBA" id="ARBA00023043"/>
    </source>
</evidence>
<dbReference type="STRING" id="1754192.A0A1Y1X048"/>
<sequence length="131" mass="14839">INIQNQHGYTPLMIACYRNSEDIAKILINHEADVNKRNIYNETALMMACQYRSHLLVKLLLEKGAEVDVQNDKRGETALIIISNYYYSLDILKLLVVQGKANVNLVNKKGESPLILSCLTNNIEHINILVS</sequence>
<dbReference type="Gene3D" id="1.25.40.20">
    <property type="entry name" value="Ankyrin repeat-containing domain"/>
    <property type="match status" value="2"/>
</dbReference>
<reference evidence="4 5" key="2">
    <citation type="submission" date="2016-08" db="EMBL/GenBank/DDBJ databases">
        <title>Pervasive Adenine N6-methylation of Active Genes in Fungi.</title>
        <authorList>
            <consortium name="DOE Joint Genome Institute"/>
            <person name="Mondo S.J."/>
            <person name="Dannebaum R.O."/>
            <person name="Kuo R.C."/>
            <person name="Labutti K."/>
            <person name="Haridas S."/>
            <person name="Kuo A."/>
            <person name="Salamov A."/>
            <person name="Ahrendt S.R."/>
            <person name="Lipzen A."/>
            <person name="Sullivan W."/>
            <person name="Andreopoulos W.B."/>
            <person name="Clum A."/>
            <person name="Lindquist E."/>
            <person name="Daum C."/>
            <person name="Ramamoorthy G.K."/>
            <person name="Gryganskyi A."/>
            <person name="Culley D."/>
            <person name="Magnuson J.K."/>
            <person name="James T.Y."/>
            <person name="O'Malley M.A."/>
            <person name="Stajich J.E."/>
            <person name="Spatafora J.W."/>
            <person name="Visel A."/>
            <person name="Grigoriev I.V."/>
        </authorList>
    </citation>
    <scope>NUCLEOTIDE SEQUENCE [LARGE SCALE GENOMIC DNA]</scope>
    <source>
        <strain evidence="4 5">S4</strain>
    </source>
</reference>
<reference evidence="4 5" key="1">
    <citation type="submission" date="2016-08" db="EMBL/GenBank/DDBJ databases">
        <title>A Parts List for Fungal Cellulosomes Revealed by Comparative Genomics.</title>
        <authorList>
            <consortium name="DOE Joint Genome Institute"/>
            <person name="Haitjema C.H."/>
            <person name="Gilmore S.P."/>
            <person name="Henske J.K."/>
            <person name="Solomon K.V."/>
            <person name="De Groot R."/>
            <person name="Kuo A."/>
            <person name="Mondo S.J."/>
            <person name="Salamov A.A."/>
            <person name="Labutti K."/>
            <person name="Zhao Z."/>
            <person name="Chiniquy J."/>
            <person name="Barry K."/>
            <person name="Brewer H.M."/>
            <person name="Purvine S.O."/>
            <person name="Wright A.T."/>
            <person name="Boxma B."/>
            <person name="Van Alen T."/>
            <person name="Hackstein J.H."/>
            <person name="Baker S.E."/>
            <person name="Grigoriev I.V."/>
            <person name="O'Malley M.A."/>
        </authorList>
    </citation>
    <scope>NUCLEOTIDE SEQUENCE [LARGE SCALE GENOMIC DNA]</scope>
    <source>
        <strain evidence="4 5">S4</strain>
    </source>
</reference>
<feature type="non-terminal residue" evidence="4">
    <location>
        <position position="131"/>
    </location>
</feature>
<evidence type="ECO:0000313" key="4">
    <source>
        <dbReference type="EMBL" id="ORX78968.1"/>
    </source>
</evidence>
<dbReference type="Pfam" id="PF12796">
    <property type="entry name" value="Ank_2"/>
    <property type="match status" value="1"/>
</dbReference>
<dbReference type="PANTHER" id="PTHR24193">
    <property type="entry name" value="ANKYRIN REPEAT PROTEIN"/>
    <property type="match status" value="1"/>
</dbReference>
<dbReference type="GO" id="GO:0000976">
    <property type="term" value="F:transcription cis-regulatory region binding"/>
    <property type="evidence" value="ECO:0007669"/>
    <property type="project" value="TreeGrafter"/>
</dbReference>
<keyword evidence="1" id="KW-0677">Repeat</keyword>
<dbReference type="PANTHER" id="PTHR24193:SF121">
    <property type="entry name" value="ADA2A-CONTAINING COMPLEX COMPONENT 3, ISOFORM D"/>
    <property type="match status" value="1"/>
</dbReference>
<proteinExistence type="predicted"/>
<gene>
    <name evidence="4" type="ORF">BCR32DRAFT_191907</name>
</gene>
<accession>A0A1Y1X048</accession>
<dbReference type="GO" id="GO:0045944">
    <property type="term" value="P:positive regulation of transcription by RNA polymerase II"/>
    <property type="evidence" value="ECO:0007669"/>
    <property type="project" value="TreeGrafter"/>
</dbReference>
<feature type="non-terminal residue" evidence="4">
    <location>
        <position position="1"/>
    </location>
</feature>
<keyword evidence="5" id="KW-1185">Reference proteome</keyword>
<dbReference type="EMBL" id="MCFG01000192">
    <property type="protein sequence ID" value="ORX78968.1"/>
    <property type="molecule type" value="Genomic_DNA"/>
</dbReference>
<evidence type="ECO:0000256" key="3">
    <source>
        <dbReference type="PROSITE-ProRule" id="PRU00023"/>
    </source>
</evidence>
<dbReference type="InterPro" id="IPR002110">
    <property type="entry name" value="Ankyrin_rpt"/>
</dbReference>